<dbReference type="EMBL" id="LIHL02000001">
    <property type="protein sequence ID" value="KAF5481309.1"/>
    <property type="molecule type" value="Genomic_DNA"/>
</dbReference>
<evidence type="ECO:0000313" key="6">
    <source>
        <dbReference type="EMBL" id="KAF5481309.1"/>
    </source>
</evidence>
<comment type="subcellular location">
    <subcellularLocation>
        <location evidence="1">Nucleus</location>
    </subcellularLocation>
</comment>
<dbReference type="CDD" id="cd23159">
    <property type="entry name" value="Prefoldin_URI1"/>
    <property type="match status" value="1"/>
</dbReference>
<comment type="similarity">
    <text evidence="3">Belongs to the RNA polymerase II subunit 5-mediating protein family.</text>
</comment>
<dbReference type="PANTHER" id="PTHR15111:SF0">
    <property type="entry name" value="UNCONVENTIONAL PREFOLDIN RPB5 INTERACTOR 1"/>
    <property type="match status" value="1"/>
</dbReference>
<feature type="region of interest" description="Disordered" evidence="5">
    <location>
        <begin position="159"/>
        <end position="182"/>
    </location>
</feature>
<reference evidence="6" key="2">
    <citation type="submission" date="2020-03" db="EMBL/GenBank/DDBJ databases">
        <title>Walnut 2.0.</title>
        <authorList>
            <person name="Marrano A."/>
            <person name="Britton M."/>
            <person name="Zimin A.V."/>
            <person name="Zaini P.A."/>
            <person name="Workman R."/>
            <person name="Puiu D."/>
            <person name="Bianco L."/>
            <person name="Allen B.J."/>
            <person name="Troggio M."/>
            <person name="Leslie C.A."/>
            <person name="Timp W."/>
            <person name="Dendekar A."/>
            <person name="Salzberg S.L."/>
            <person name="Neale D.B."/>
        </authorList>
    </citation>
    <scope>NUCLEOTIDE SEQUENCE</scope>
    <source>
        <tissue evidence="6">Leaves</tissue>
    </source>
</reference>
<accession>A0A833YEI3</accession>
<dbReference type="Gene3D" id="1.10.287.370">
    <property type="match status" value="1"/>
</dbReference>
<feature type="coiled-coil region" evidence="4">
    <location>
        <begin position="185"/>
        <end position="242"/>
    </location>
</feature>
<dbReference type="Gramene" id="Jr01_21340_p1">
    <property type="protein sequence ID" value="cds.Jr01_21340_p1"/>
    <property type="gene ID" value="Jr01_21340"/>
</dbReference>
<reference evidence="6" key="1">
    <citation type="submission" date="2015-10" db="EMBL/GenBank/DDBJ databases">
        <authorList>
            <person name="Martinez-Garcia P.J."/>
            <person name="Crepeau M.W."/>
            <person name="Puiu D."/>
            <person name="Gonzalez-Ibeas D."/>
            <person name="Whalen J."/>
            <person name="Stevens K."/>
            <person name="Paul R."/>
            <person name="Butterfield T."/>
            <person name="Britton M."/>
            <person name="Reagan R."/>
            <person name="Chakraborty S."/>
            <person name="Walawage S.L."/>
            <person name="Vasquez-Gross H.A."/>
            <person name="Cardeno C."/>
            <person name="Famula R."/>
            <person name="Pratt K."/>
            <person name="Kuruganti S."/>
            <person name="Aradhya M.K."/>
            <person name="Leslie C.A."/>
            <person name="Dandekar A.M."/>
            <person name="Salzberg S.L."/>
            <person name="Wegrzyn J.L."/>
            <person name="Langley C.H."/>
            <person name="Neale D.B."/>
        </authorList>
    </citation>
    <scope>NUCLEOTIDE SEQUENCE</scope>
    <source>
        <tissue evidence="6">Leaves</tissue>
    </source>
</reference>
<keyword evidence="2" id="KW-0539">Nucleus</keyword>
<organism evidence="6 7">
    <name type="scientific">Juglans regia</name>
    <name type="common">English walnut</name>
    <dbReference type="NCBI Taxonomy" id="51240"/>
    <lineage>
        <taxon>Eukaryota</taxon>
        <taxon>Viridiplantae</taxon>
        <taxon>Streptophyta</taxon>
        <taxon>Embryophyta</taxon>
        <taxon>Tracheophyta</taxon>
        <taxon>Spermatophyta</taxon>
        <taxon>Magnoliopsida</taxon>
        <taxon>eudicotyledons</taxon>
        <taxon>Gunneridae</taxon>
        <taxon>Pentapetalae</taxon>
        <taxon>rosids</taxon>
        <taxon>fabids</taxon>
        <taxon>Fagales</taxon>
        <taxon>Juglandaceae</taxon>
        <taxon>Juglans</taxon>
    </lineage>
</organism>
<evidence type="ECO:0000256" key="4">
    <source>
        <dbReference type="SAM" id="Coils"/>
    </source>
</evidence>
<evidence type="ECO:0000256" key="1">
    <source>
        <dbReference type="ARBA" id="ARBA00004123"/>
    </source>
</evidence>
<dbReference type="AlphaFoldDB" id="A0A833YEI3"/>
<evidence type="ECO:0000256" key="5">
    <source>
        <dbReference type="SAM" id="MobiDB-lite"/>
    </source>
</evidence>
<feature type="region of interest" description="Disordered" evidence="5">
    <location>
        <begin position="394"/>
        <end position="462"/>
    </location>
</feature>
<dbReference type="InterPro" id="IPR052255">
    <property type="entry name" value="RNA_pol_II_subunit5-mediator"/>
</dbReference>
<feature type="compositionally biased region" description="Low complexity" evidence="5">
    <location>
        <begin position="433"/>
        <end position="451"/>
    </location>
</feature>
<evidence type="ECO:0008006" key="8">
    <source>
        <dbReference type="Google" id="ProtNLM"/>
    </source>
</evidence>
<feature type="compositionally biased region" description="Basic and acidic residues" evidence="5">
    <location>
        <begin position="273"/>
        <end position="302"/>
    </location>
</feature>
<dbReference type="Pfam" id="PF02996">
    <property type="entry name" value="Prefoldin"/>
    <property type="match status" value="1"/>
</dbReference>
<evidence type="ECO:0000313" key="7">
    <source>
        <dbReference type="Proteomes" id="UP000619265"/>
    </source>
</evidence>
<evidence type="ECO:0000256" key="3">
    <source>
        <dbReference type="ARBA" id="ARBA00038295"/>
    </source>
</evidence>
<dbReference type="PANTHER" id="PTHR15111">
    <property type="entry name" value="RNA POLYMERASE II SUBUNIT 5-MEDIATING PROTEIN NNX3"/>
    <property type="match status" value="1"/>
</dbReference>
<proteinExistence type="inferred from homology"/>
<feature type="region of interest" description="Disordered" evidence="5">
    <location>
        <begin position="273"/>
        <end position="306"/>
    </location>
</feature>
<name>A0A833YEI3_JUGRE</name>
<dbReference type="SUPFAM" id="SSF46579">
    <property type="entry name" value="Prefoldin"/>
    <property type="match status" value="1"/>
</dbReference>
<dbReference type="Proteomes" id="UP000619265">
    <property type="component" value="Unassembled WGS sequence"/>
</dbReference>
<feature type="compositionally biased region" description="Basic and acidic residues" evidence="5">
    <location>
        <begin position="321"/>
        <end position="345"/>
    </location>
</feature>
<gene>
    <name evidence="6" type="ORF">F2P56_001972</name>
</gene>
<dbReference type="GO" id="GO:0006457">
    <property type="term" value="P:protein folding"/>
    <property type="evidence" value="ECO:0007669"/>
    <property type="project" value="UniProtKB-ARBA"/>
</dbReference>
<keyword evidence="4" id="KW-0175">Coiled coil</keyword>
<dbReference type="GO" id="GO:0005634">
    <property type="term" value="C:nucleus"/>
    <property type="evidence" value="ECO:0007669"/>
    <property type="project" value="UniProtKB-SubCell"/>
</dbReference>
<dbReference type="InterPro" id="IPR004127">
    <property type="entry name" value="Prefoldin_subunit_alpha"/>
</dbReference>
<feature type="region of interest" description="Disordered" evidence="5">
    <location>
        <begin position="321"/>
        <end position="373"/>
    </location>
</feature>
<dbReference type="GO" id="GO:0009409">
    <property type="term" value="P:response to cold"/>
    <property type="evidence" value="ECO:0007669"/>
    <property type="project" value="UniProtKB-ARBA"/>
</dbReference>
<feature type="coiled-coil region" evidence="4">
    <location>
        <begin position="106"/>
        <end position="133"/>
    </location>
</feature>
<comment type="caution">
    <text evidence="6">The sequence shown here is derived from an EMBL/GenBank/DDBJ whole genome shotgun (WGS) entry which is preliminary data.</text>
</comment>
<evidence type="ECO:0000256" key="2">
    <source>
        <dbReference type="ARBA" id="ARBA00023242"/>
    </source>
</evidence>
<sequence length="462" mass="52280">MEEAAKKGRVTPLASLFPVEEAQKAVRRVHETLSEKEAELDQFRGFISDNTNLINLVQKLPEGLHHNIMVPFGKAAFFPGRLIHTNEFLVLLGEGYHVERTSKQTVEILKRRGKALESQFESLKATMQDLKAEASFFGITASEAAEGLVEIREDYVEENFTERESQSGPPKEHPPSFSEADKVKVAVEDEEYSRMMSRLDELEKAELEAEYGNERHEDIENVAVSDEEYARMMSRLDELEKEELEAEFVNGRDEDNAKLSVNDEEYAHMIARLDEIEKKPETERGNERDEDEKIKADFDRSSDQTSLGKINRFSELEYQSRKLLERTKDKKSATEETLSKRDTQKDLTGQLNCTGLTVQSRPKEEMSHGKGLVQSIMKSTSLEKALVLPEVKENVQAASSSRSEAPLQDSKPGFDSRKAFTGSIIERAHNIHTSSSQQAATSSQSTGSQPSKPVSRFKMQRR</sequence>
<feature type="compositionally biased region" description="Polar residues" evidence="5">
    <location>
        <begin position="346"/>
        <end position="360"/>
    </location>
</feature>
<protein>
    <recommendedName>
        <fullName evidence="8">RNA polymerase II subunit 5-mediating protein homolog</fullName>
    </recommendedName>
</protein>
<dbReference type="InterPro" id="IPR009053">
    <property type="entry name" value="Prefoldin"/>
</dbReference>